<keyword evidence="3 7" id="KW-1133">Transmembrane helix</keyword>
<comment type="subcellular location">
    <subcellularLocation>
        <location evidence="7">Cell membrane</location>
    </subcellularLocation>
    <subcellularLocation>
        <location evidence="7">Bacterial flagellum basal body</location>
    </subcellularLocation>
</comment>
<keyword evidence="5 7" id="KW-0975">Bacterial flagellum</keyword>
<dbReference type="PANTHER" id="PTHR38766:SF1">
    <property type="entry name" value="FLAGELLAR PROTEIN FLIO"/>
    <property type="match status" value="1"/>
</dbReference>
<organism evidence="8 9">
    <name type="scientific">Pigmentiphaga daeguensis</name>
    <dbReference type="NCBI Taxonomy" id="414049"/>
    <lineage>
        <taxon>Bacteria</taxon>
        <taxon>Pseudomonadati</taxon>
        <taxon>Pseudomonadota</taxon>
        <taxon>Betaproteobacteria</taxon>
        <taxon>Burkholderiales</taxon>
        <taxon>Alcaligenaceae</taxon>
        <taxon>Pigmentiphaga</taxon>
    </lineage>
</organism>
<protein>
    <recommendedName>
        <fullName evidence="7">Flagellar protein</fullName>
    </recommendedName>
</protein>
<evidence type="ECO:0000256" key="7">
    <source>
        <dbReference type="RuleBase" id="RU362064"/>
    </source>
</evidence>
<keyword evidence="9" id="KW-1185">Reference proteome</keyword>
<evidence type="ECO:0000256" key="6">
    <source>
        <dbReference type="ARBA" id="ARBA00037937"/>
    </source>
</evidence>
<gene>
    <name evidence="8" type="primary">fliO</name>
    <name evidence="8" type="ORF">GCM10009097_07260</name>
</gene>
<keyword evidence="4 7" id="KW-0472">Membrane</keyword>
<evidence type="ECO:0000256" key="3">
    <source>
        <dbReference type="ARBA" id="ARBA00022989"/>
    </source>
</evidence>
<reference evidence="9" key="1">
    <citation type="journal article" date="2019" name="Int. J. Syst. Evol. Microbiol.">
        <title>The Global Catalogue of Microorganisms (GCM) 10K type strain sequencing project: providing services to taxonomists for standard genome sequencing and annotation.</title>
        <authorList>
            <consortium name="The Broad Institute Genomics Platform"/>
            <consortium name="The Broad Institute Genome Sequencing Center for Infectious Disease"/>
            <person name="Wu L."/>
            <person name="Ma J."/>
        </authorList>
    </citation>
    <scope>NUCLEOTIDE SEQUENCE [LARGE SCALE GENOMIC DNA]</scope>
    <source>
        <strain evidence="9">JCM 14330</strain>
    </source>
</reference>
<comment type="similarity">
    <text evidence="6 7">Belongs to the FliO/MopB family.</text>
</comment>
<proteinExistence type="inferred from homology"/>
<evidence type="ECO:0000313" key="9">
    <source>
        <dbReference type="Proteomes" id="UP001501706"/>
    </source>
</evidence>
<dbReference type="NCBIfam" id="TIGR03500">
    <property type="entry name" value="FliO_TIGR"/>
    <property type="match status" value="1"/>
</dbReference>
<evidence type="ECO:0000256" key="5">
    <source>
        <dbReference type="ARBA" id="ARBA00023143"/>
    </source>
</evidence>
<dbReference type="InterPro" id="IPR022781">
    <property type="entry name" value="Flagellar_biosynth_FliO"/>
</dbReference>
<dbReference type="EMBL" id="BAAAEN010000002">
    <property type="protein sequence ID" value="GAA0493922.1"/>
    <property type="molecule type" value="Genomic_DNA"/>
</dbReference>
<dbReference type="InterPro" id="IPR052205">
    <property type="entry name" value="FliO/MopB"/>
</dbReference>
<evidence type="ECO:0000313" key="8">
    <source>
        <dbReference type="EMBL" id="GAA0493922.1"/>
    </source>
</evidence>
<keyword evidence="1 7" id="KW-1003">Cell membrane</keyword>
<evidence type="ECO:0000256" key="4">
    <source>
        <dbReference type="ARBA" id="ARBA00023136"/>
    </source>
</evidence>
<sequence length="111" mass="11742">MISPGSTLQTVLALIAVLALIMACAWLLRRVQRPQGGGDHPLRLRGQLTVGPRERVILVEVADQWIVAGVSAGNVRPLAVLPRPGDAPPADSAPAAPLPDFRALLARFGKQ</sequence>
<dbReference type="Proteomes" id="UP001501706">
    <property type="component" value="Unassembled WGS sequence"/>
</dbReference>
<evidence type="ECO:0000256" key="2">
    <source>
        <dbReference type="ARBA" id="ARBA00022692"/>
    </source>
</evidence>
<dbReference type="RefSeq" id="WP_087839559.1">
    <property type="nucleotide sequence ID" value="NZ_BAAAEN010000002.1"/>
</dbReference>
<keyword evidence="2 7" id="KW-0812">Transmembrane</keyword>
<dbReference type="Pfam" id="PF04347">
    <property type="entry name" value="FliO"/>
    <property type="match status" value="1"/>
</dbReference>
<evidence type="ECO:0000256" key="1">
    <source>
        <dbReference type="ARBA" id="ARBA00022475"/>
    </source>
</evidence>
<accession>A0ABP3L5T4</accession>
<dbReference type="PANTHER" id="PTHR38766">
    <property type="entry name" value="FLAGELLAR PROTEIN FLIO"/>
    <property type="match status" value="1"/>
</dbReference>
<keyword evidence="8" id="KW-0966">Cell projection</keyword>
<keyword evidence="8" id="KW-0282">Flagellum</keyword>
<feature type="transmembrane region" description="Helical" evidence="7">
    <location>
        <begin position="6"/>
        <end position="28"/>
    </location>
</feature>
<keyword evidence="8" id="KW-0969">Cilium</keyword>
<comment type="caution">
    <text evidence="8">The sequence shown here is derived from an EMBL/GenBank/DDBJ whole genome shotgun (WGS) entry which is preliminary data.</text>
</comment>
<name>A0ABP3L5T4_9BURK</name>